<dbReference type="SUPFAM" id="SSF52200">
    <property type="entry name" value="Toll/Interleukin receptor TIR domain"/>
    <property type="match status" value="1"/>
</dbReference>
<dbReference type="GO" id="GO:0007165">
    <property type="term" value="P:signal transduction"/>
    <property type="evidence" value="ECO:0007669"/>
    <property type="project" value="InterPro"/>
</dbReference>
<dbReference type="SUPFAM" id="SSF52058">
    <property type="entry name" value="L domain-like"/>
    <property type="match status" value="2"/>
</dbReference>
<feature type="domain" description="COR" evidence="5">
    <location>
        <begin position="731"/>
        <end position="870"/>
    </location>
</feature>
<evidence type="ECO:0008006" key="9">
    <source>
        <dbReference type="Google" id="ProtNLM"/>
    </source>
</evidence>
<dbReference type="Pfam" id="PF13306">
    <property type="entry name" value="LRR_5"/>
    <property type="match status" value="1"/>
</dbReference>
<evidence type="ECO:0000256" key="3">
    <source>
        <dbReference type="SAM" id="MobiDB-lite"/>
    </source>
</evidence>
<feature type="domain" description="Disease resistance protein At4g27190-like leucine-rich repeats" evidence="6">
    <location>
        <begin position="213"/>
        <end position="351"/>
    </location>
</feature>
<dbReference type="PANTHER" id="PTHR46652:SF3">
    <property type="entry name" value="LEUCINE-RICH REPEAT-CONTAINING PROTEIN 9"/>
    <property type="match status" value="1"/>
</dbReference>
<evidence type="ECO:0000313" key="7">
    <source>
        <dbReference type="EMBL" id="ASA56918.1"/>
    </source>
</evidence>
<proteinExistence type="predicted"/>
<dbReference type="EMBL" id="CP018835">
    <property type="protein sequence ID" value="ASA56918.1"/>
    <property type="molecule type" value="Genomic_DNA"/>
</dbReference>
<evidence type="ECO:0000259" key="5">
    <source>
        <dbReference type="Pfam" id="PF16095"/>
    </source>
</evidence>
<protein>
    <recommendedName>
        <fullName evidence="9">TIR domain-containing protein</fullName>
    </recommendedName>
</protein>
<dbReference type="InterPro" id="IPR006553">
    <property type="entry name" value="Leu-rich_rpt_Cys-con_subtyp"/>
</dbReference>
<dbReference type="InterPro" id="IPR032171">
    <property type="entry name" value="COR-A"/>
</dbReference>
<dbReference type="Gene3D" id="3.80.10.10">
    <property type="entry name" value="Ribonuclease Inhibitor"/>
    <property type="match status" value="2"/>
</dbReference>
<sequence length="1220" mass="134051">MMSPFEHPGALRESNRLIEQALATGQNHLDLSQLNLRQLPPQLEKLSQQLTSLNVSGCRNLSSLFGIEGLSQLTSLDVSRCDNLSSLSGIEGLSQLTSLNVGGCSNLSSLSEIEDLSQLTSLNVGGCSNLSSLSEIEGLSQLTSLNVRECGNLSSLSGIEGLSQLTSLNMSWCKNLSSLSGIAGLSRLTSLNVSWCDNLSSLSGIAGLSQLTSLNMSWCRNLSSLSGIAGLSQLTSLNVGGCENLSSLSGIEGLSQLTSLDVSGCYNLSSLSGIEGLSQLTSLAVSWCDNLSSLSGIEGLSQLTLLNVKNLSSIEGLSQLTSLDVSGCDNLSSLSGIKGLSQLTSLNVRWCSNLSSLSGIAGLSQLTWLNVFGCDSLSSLSGIEGLSQLTSLNVGECDNLSSLSGIEGLSQLTSLNVFGCSNLSSLPGIEGLSQLTWLNVFGCENLSSLSGIEGLSQLTSLSVGGCSNLSSLSGIEGLSQLTSLNVRGCSNLSSLSWEVGEHIITQFPRLSILGRLPIEHVPVELTEDFNQRAVEDWYHDLQTSGYESPEALKVMLLGNGRIGKTQLARRLRGDSFDVSVPSTHGIQINQFTHKSGAQIHTWDFGGQDVYLSTHTMFIDKQAIYLLLWHPEAENTDLICCDQLTIRNKPLSYWLAYLNSLVGEQANVMVCQSQCDSPAQELPEPIPHPTPLKRLKRVACSAKAEDGLELFHAQFDRAVKYQLAVNGEIWLPKTWLKVRQLLQNHYDDGEKRMCFEQFEALCQASHVSAPYTLAKYLHQSGCVFFRQGHFNNDLILDQAWALQGVYLLLERDIALPQLRENQGKFSQETLRRLLWDNPENAGDEALFIKMMQQCGVCFEIEVNQYIAPDALPDKASISAQLIQIWQSAVPDIEIRLDYPFLHEATQRVILSRMGSIAKAAACYWRYGCCYFDSKHQVKVMLECFEIAESELTQEHIDSFSRPGHIRIHIAGAKGGELAEHLVDSIKETHALGAKPQVQWLKGAPKQEESMESRSSKEPFSEMGEAVQPPVPKVFFSYAWGAESDERQQRCDEIYQHIEQQAWLDVYRDKESMSIGDSIDKFERQIGRGDFIVLLISEKSLHSAHCMKEMGHIYQRCQRQKEEFVGRVIPVVLSDAKIDSLKDRLSIASYWKKECTELNAQVEELGAAIAGAESIKELEIMRSFLDSCVNTLKWVSDLVTERHPDLQVDATVELILKRIREA</sequence>
<evidence type="ECO:0000313" key="8">
    <source>
        <dbReference type="Proteomes" id="UP000196708"/>
    </source>
</evidence>
<dbReference type="InterPro" id="IPR032675">
    <property type="entry name" value="LRR_dom_sf"/>
</dbReference>
<name>A0A1Z2SIA6_VIBGA</name>
<gene>
    <name evidence="7" type="ORF">BSQ33_15245</name>
</gene>
<evidence type="ECO:0000256" key="1">
    <source>
        <dbReference type="ARBA" id="ARBA00022614"/>
    </source>
</evidence>
<dbReference type="RefSeq" id="WP_088134442.1">
    <property type="nucleotide sequence ID" value="NZ_CP018835.1"/>
</dbReference>
<dbReference type="Pfam" id="PF13676">
    <property type="entry name" value="TIR_2"/>
    <property type="match status" value="1"/>
</dbReference>
<dbReference type="InterPro" id="IPR057135">
    <property type="entry name" value="At4g27190-like_LRR"/>
</dbReference>
<dbReference type="Gene3D" id="3.40.50.300">
    <property type="entry name" value="P-loop containing nucleotide triphosphate hydrolases"/>
    <property type="match status" value="1"/>
</dbReference>
<keyword evidence="2" id="KW-0677">Repeat</keyword>
<dbReference type="InterPro" id="IPR027417">
    <property type="entry name" value="P-loop_NTPase"/>
</dbReference>
<dbReference type="Proteomes" id="UP000196708">
    <property type="component" value="Chromosome 1"/>
</dbReference>
<dbReference type="InterPro" id="IPR036388">
    <property type="entry name" value="WH-like_DNA-bd_sf"/>
</dbReference>
<dbReference type="Pfam" id="PF23247">
    <property type="entry name" value="LRR_RPS2"/>
    <property type="match status" value="1"/>
</dbReference>
<organism evidence="7 8">
    <name type="scientific">Vibrio gazogenes</name>
    <dbReference type="NCBI Taxonomy" id="687"/>
    <lineage>
        <taxon>Bacteria</taxon>
        <taxon>Pseudomonadati</taxon>
        <taxon>Pseudomonadota</taxon>
        <taxon>Gammaproteobacteria</taxon>
        <taxon>Vibrionales</taxon>
        <taxon>Vibrionaceae</taxon>
        <taxon>Vibrio</taxon>
    </lineage>
</organism>
<dbReference type="InterPro" id="IPR035897">
    <property type="entry name" value="Toll_tir_struct_dom_sf"/>
</dbReference>
<dbReference type="PANTHER" id="PTHR46652">
    <property type="entry name" value="LEUCINE-RICH REPEAT AND IQ DOMAIN-CONTAINING PROTEIN 1-RELATED"/>
    <property type="match status" value="1"/>
</dbReference>
<evidence type="ECO:0000259" key="6">
    <source>
        <dbReference type="Pfam" id="PF23247"/>
    </source>
</evidence>
<dbReference type="KEGG" id="vga:BSQ33_15245"/>
<dbReference type="SUPFAM" id="SSF52540">
    <property type="entry name" value="P-loop containing nucleoside triphosphate hydrolases"/>
    <property type="match status" value="1"/>
</dbReference>
<dbReference type="Gene3D" id="3.40.50.10140">
    <property type="entry name" value="Toll/interleukin-1 receptor homology (TIR) domain"/>
    <property type="match status" value="1"/>
</dbReference>
<feature type="region of interest" description="Disordered" evidence="3">
    <location>
        <begin position="1001"/>
        <end position="1023"/>
    </location>
</feature>
<dbReference type="Pfam" id="PF08477">
    <property type="entry name" value="Roc"/>
    <property type="match status" value="1"/>
</dbReference>
<dbReference type="InterPro" id="IPR000157">
    <property type="entry name" value="TIR_dom"/>
</dbReference>
<dbReference type="AlphaFoldDB" id="A0A1Z2SIA6"/>
<dbReference type="OrthoDB" id="6309115at2"/>
<reference evidence="7 8" key="1">
    <citation type="submission" date="2016-12" db="EMBL/GenBank/DDBJ databases">
        <authorList>
            <person name="Song W.-J."/>
            <person name="Kurnit D.M."/>
        </authorList>
    </citation>
    <scope>NUCLEOTIDE SEQUENCE [LARGE SCALE GENOMIC DNA]</scope>
    <source>
        <strain evidence="7 8">ATCC 43942</strain>
    </source>
</reference>
<evidence type="ECO:0000256" key="2">
    <source>
        <dbReference type="ARBA" id="ARBA00022737"/>
    </source>
</evidence>
<accession>A0A1Z2SIA6</accession>
<dbReference type="Pfam" id="PF16095">
    <property type="entry name" value="COR-A"/>
    <property type="match status" value="1"/>
</dbReference>
<dbReference type="Gene3D" id="1.10.10.2200">
    <property type="match status" value="1"/>
</dbReference>
<feature type="domain" description="TIR" evidence="4">
    <location>
        <begin position="1032"/>
        <end position="1145"/>
    </location>
</feature>
<keyword evidence="1" id="KW-0433">Leucine-rich repeat</keyword>
<feature type="compositionally biased region" description="Basic and acidic residues" evidence="3">
    <location>
        <begin position="1003"/>
        <end position="1018"/>
    </location>
</feature>
<dbReference type="InterPro" id="IPR050836">
    <property type="entry name" value="SDS22/Internalin_LRR"/>
</dbReference>
<dbReference type="SMART" id="SM00367">
    <property type="entry name" value="LRR_CC"/>
    <property type="match status" value="8"/>
</dbReference>
<evidence type="ECO:0000259" key="4">
    <source>
        <dbReference type="Pfam" id="PF13676"/>
    </source>
</evidence>
<dbReference type="Gene3D" id="1.10.10.10">
    <property type="entry name" value="Winged helix-like DNA-binding domain superfamily/Winged helix DNA-binding domain"/>
    <property type="match status" value="1"/>
</dbReference>
<dbReference type="InterPro" id="IPR026906">
    <property type="entry name" value="LRR_5"/>
</dbReference>